<dbReference type="Proteomes" id="UP000596742">
    <property type="component" value="Unassembled WGS sequence"/>
</dbReference>
<sequence length="136" mass="15363">MFPNYVQSESLDLKNLKTILKTLDGWKQDLKSLKENTSEIHLFKINKFLDKEVHTQASEVAKFTTNKQVVTLEPSETLLSYKTVFPSLGTLTIKPVSNPTTLNPEKIRQSQVPVRGPPGNAFYTSCFQSKCSGRTR</sequence>
<keyword evidence="2" id="KW-1185">Reference proteome</keyword>
<dbReference type="OrthoDB" id="10535865at2759"/>
<dbReference type="AlphaFoldDB" id="A0A8B6DZ62"/>
<accession>A0A8B6DZ62</accession>
<proteinExistence type="predicted"/>
<organism evidence="1 2">
    <name type="scientific">Mytilus galloprovincialis</name>
    <name type="common">Mediterranean mussel</name>
    <dbReference type="NCBI Taxonomy" id="29158"/>
    <lineage>
        <taxon>Eukaryota</taxon>
        <taxon>Metazoa</taxon>
        <taxon>Spiralia</taxon>
        <taxon>Lophotrochozoa</taxon>
        <taxon>Mollusca</taxon>
        <taxon>Bivalvia</taxon>
        <taxon>Autobranchia</taxon>
        <taxon>Pteriomorphia</taxon>
        <taxon>Mytilida</taxon>
        <taxon>Mytiloidea</taxon>
        <taxon>Mytilidae</taxon>
        <taxon>Mytilinae</taxon>
        <taxon>Mytilus</taxon>
    </lineage>
</organism>
<comment type="caution">
    <text evidence="1">The sequence shown here is derived from an EMBL/GenBank/DDBJ whole genome shotgun (WGS) entry which is preliminary data.</text>
</comment>
<gene>
    <name evidence="1" type="ORF">MGAL_10B051104</name>
</gene>
<dbReference type="EMBL" id="UYJE01004237">
    <property type="protein sequence ID" value="VDI26347.1"/>
    <property type="molecule type" value="Genomic_DNA"/>
</dbReference>
<name>A0A8B6DZ62_MYTGA</name>
<protein>
    <submittedName>
        <fullName evidence="1">Uncharacterized protein</fullName>
    </submittedName>
</protein>
<evidence type="ECO:0000313" key="2">
    <source>
        <dbReference type="Proteomes" id="UP000596742"/>
    </source>
</evidence>
<reference evidence="1" key="1">
    <citation type="submission" date="2018-11" db="EMBL/GenBank/DDBJ databases">
        <authorList>
            <person name="Alioto T."/>
            <person name="Alioto T."/>
        </authorList>
    </citation>
    <scope>NUCLEOTIDE SEQUENCE</scope>
</reference>
<evidence type="ECO:0000313" key="1">
    <source>
        <dbReference type="EMBL" id="VDI26347.1"/>
    </source>
</evidence>